<evidence type="ECO:0000313" key="2">
    <source>
        <dbReference type="EMBL" id="CAI5756435.1"/>
    </source>
</evidence>
<feature type="chain" id="PRO_5040760211" evidence="1">
    <location>
        <begin position="21"/>
        <end position="197"/>
    </location>
</feature>
<dbReference type="AlphaFoldDB" id="A0A9W4TU56"/>
<reference evidence="2" key="1">
    <citation type="submission" date="2022-12" db="EMBL/GenBank/DDBJ databases">
        <authorList>
            <person name="Brejova B."/>
        </authorList>
    </citation>
    <scope>NUCLEOTIDE SEQUENCE</scope>
</reference>
<evidence type="ECO:0000256" key="1">
    <source>
        <dbReference type="SAM" id="SignalP"/>
    </source>
</evidence>
<gene>
    <name evidence="2" type="ORF">CANVERA_P0951</name>
</gene>
<accession>A0A9W4TU56</accession>
<proteinExistence type="predicted"/>
<keyword evidence="1" id="KW-0732">Signal</keyword>
<sequence length="197" mass="22776">MIVFIKFTIFLSLIIQSVTTLQIFHTPTTTTSIESSDIHFTNFPGYFALGVKHESGPFDKLNLVKDENGQLIYTNTHPYVIKDANLPKNIDSNYLGSFGVFRYPFLKIDKNYNTSFFRLKNGILKNLNNEIISTSVIKYSIVYKDKVWLLALNGSTEFWHSKRDEKVYEIYNSQVLPSFKPINLVLIVATSYSTHRW</sequence>
<feature type="signal peptide" evidence="1">
    <location>
        <begin position="1"/>
        <end position="20"/>
    </location>
</feature>
<keyword evidence="3" id="KW-1185">Reference proteome</keyword>
<protein>
    <submittedName>
        <fullName evidence="2">Uncharacterized protein</fullName>
    </submittedName>
</protein>
<comment type="caution">
    <text evidence="2">The sequence shown here is derived from an EMBL/GenBank/DDBJ whole genome shotgun (WGS) entry which is preliminary data.</text>
</comment>
<dbReference type="EMBL" id="CANTUO010000001">
    <property type="protein sequence ID" value="CAI5756435.1"/>
    <property type="molecule type" value="Genomic_DNA"/>
</dbReference>
<evidence type="ECO:0000313" key="3">
    <source>
        <dbReference type="Proteomes" id="UP001152885"/>
    </source>
</evidence>
<dbReference type="Proteomes" id="UP001152885">
    <property type="component" value="Unassembled WGS sequence"/>
</dbReference>
<name>A0A9W4TU56_9ASCO</name>
<organism evidence="2 3">
    <name type="scientific">Candida verbasci</name>
    <dbReference type="NCBI Taxonomy" id="1227364"/>
    <lineage>
        <taxon>Eukaryota</taxon>
        <taxon>Fungi</taxon>
        <taxon>Dikarya</taxon>
        <taxon>Ascomycota</taxon>
        <taxon>Saccharomycotina</taxon>
        <taxon>Pichiomycetes</taxon>
        <taxon>Debaryomycetaceae</taxon>
        <taxon>Candida/Lodderomyces clade</taxon>
        <taxon>Candida</taxon>
    </lineage>
</organism>
<dbReference type="OrthoDB" id="5415592at2759"/>